<evidence type="ECO:0000313" key="2">
    <source>
        <dbReference type="EMBL" id="KAK1125340.1"/>
    </source>
</evidence>
<dbReference type="AlphaFoldDB" id="A0AA40KM15"/>
<reference evidence="2" key="1">
    <citation type="submission" date="2021-10" db="EMBL/GenBank/DDBJ databases">
        <title>Melipona bicolor Genome sequencing and assembly.</title>
        <authorList>
            <person name="Araujo N.S."/>
            <person name="Arias M.C."/>
        </authorList>
    </citation>
    <scope>NUCLEOTIDE SEQUENCE</scope>
    <source>
        <strain evidence="2">USP_2M_L1-L4_2017</strain>
        <tissue evidence="2">Whole body</tissue>
    </source>
</reference>
<sequence length="59" mass="6477">MLSGTEKNKKKKKKKGRAAAACTRVNRQPSFAIVGEIAIAGVDAKFQGTWSRDIIEKDK</sequence>
<protein>
    <submittedName>
        <fullName evidence="2">Uncharacterized protein</fullName>
    </submittedName>
</protein>
<accession>A0AA40KM15</accession>
<dbReference type="EMBL" id="JAHYIQ010000016">
    <property type="protein sequence ID" value="KAK1125340.1"/>
    <property type="molecule type" value="Genomic_DNA"/>
</dbReference>
<proteinExistence type="predicted"/>
<feature type="region of interest" description="Disordered" evidence="1">
    <location>
        <begin position="1"/>
        <end position="21"/>
    </location>
</feature>
<feature type="compositionally biased region" description="Basic residues" evidence="1">
    <location>
        <begin position="8"/>
        <end position="17"/>
    </location>
</feature>
<evidence type="ECO:0000313" key="3">
    <source>
        <dbReference type="Proteomes" id="UP001177670"/>
    </source>
</evidence>
<gene>
    <name evidence="2" type="ORF">K0M31_005710</name>
</gene>
<name>A0AA40KM15_9HYME</name>
<evidence type="ECO:0000256" key="1">
    <source>
        <dbReference type="SAM" id="MobiDB-lite"/>
    </source>
</evidence>
<keyword evidence="3" id="KW-1185">Reference proteome</keyword>
<feature type="non-terminal residue" evidence="2">
    <location>
        <position position="59"/>
    </location>
</feature>
<dbReference type="Proteomes" id="UP001177670">
    <property type="component" value="Unassembled WGS sequence"/>
</dbReference>
<organism evidence="2 3">
    <name type="scientific">Melipona bicolor</name>
    <dbReference type="NCBI Taxonomy" id="60889"/>
    <lineage>
        <taxon>Eukaryota</taxon>
        <taxon>Metazoa</taxon>
        <taxon>Ecdysozoa</taxon>
        <taxon>Arthropoda</taxon>
        <taxon>Hexapoda</taxon>
        <taxon>Insecta</taxon>
        <taxon>Pterygota</taxon>
        <taxon>Neoptera</taxon>
        <taxon>Endopterygota</taxon>
        <taxon>Hymenoptera</taxon>
        <taxon>Apocrita</taxon>
        <taxon>Aculeata</taxon>
        <taxon>Apoidea</taxon>
        <taxon>Anthophila</taxon>
        <taxon>Apidae</taxon>
        <taxon>Melipona</taxon>
    </lineage>
</organism>
<comment type="caution">
    <text evidence="2">The sequence shown here is derived from an EMBL/GenBank/DDBJ whole genome shotgun (WGS) entry which is preliminary data.</text>
</comment>